<dbReference type="PANTHER" id="PTHR43162">
    <property type="match status" value="1"/>
</dbReference>
<dbReference type="EMBL" id="DOGS01000249">
    <property type="protein sequence ID" value="HBQ49677.1"/>
    <property type="molecule type" value="Genomic_DNA"/>
</dbReference>
<organism evidence="2 3">
    <name type="scientific">Hyphomonas atlantica</name>
    <dbReference type="NCBI Taxonomy" id="1280948"/>
    <lineage>
        <taxon>Bacteria</taxon>
        <taxon>Pseudomonadati</taxon>
        <taxon>Pseudomonadota</taxon>
        <taxon>Alphaproteobacteria</taxon>
        <taxon>Hyphomonadales</taxon>
        <taxon>Hyphomonadaceae</taxon>
        <taxon>Hyphomonas</taxon>
    </lineage>
</organism>
<evidence type="ECO:0000313" key="3">
    <source>
        <dbReference type="Proteomes" id="UP000263957"/>
    </source>
</evidence>
<dbReference type="InterPro" id="IPR036291">
    <property type="entry name" value="NAD(P)-bd_dom_sf"/>
</dbReference>
<comment type="caution">
    <text evidence="2">The sequence shown here is derived from an EMBL/GenBank/DDBJ whole genome shotgun (WGS) entry which is preliminary data.</text>
</comment>
<protein>
    <submittedName>
        <fullName evidence="2">NmrA family transcriptional regulator</fullName>
    </submittedName>
</protein>
<name>A0A356W7T1_9PROT</name>
<dbReference type="Pfam" id="PF13460">
    <property type="entry name" value="NAD_binding_10"/>
    <property type="match status" value="1"/>
</dbReference>
<dbReference type="Proteomes" id="UP000263957">
    <property type="component" value="Unassembled WGS sequence"/>
</dbReference>
<dbReference type="Gene3D" id="3.40.50.720">
    <property type="entry name" value="NAD(P)-binding Rossmann-like Domain"/>
    <property type="match status" value="1"/>
</dbReference>
<feature type="domain" description="NAD(P)-binding" evidence="1">
    <location>
        <begin position="19"/>
        <end position="178"/>
    </location>
</feature>
<reference evidence="2 3" key="1">
    <citation type="journal article" date="2018" name="Nat. Biotechnol.">
        <title>A standardized bacterial taxonomy based on genome phylogeny substantially revises the tree of life.</title>
        <authorList>
            <person name="Parks D.H."/>
            <person name="Chuvochina M."/>
            <person name="Waite D.W."/>
            <person name="Rinke C."/>
            <person name="Skarshewski A."/>
            <person name="Chaumeil P.A."/>
            <person name="Hugenholtz P."/>
        </authorList>
    </citation>
    <scope>NUCLEOTIDE SEQUENCE [LARGE SCALE GENOMIC DNA]</scope>
    <source>
        <strain evidence="2">UBA10378</strain>
    </source>
</reference>
<accession>A0A356W7T1</accession>
<dbReference type="InterPro" id="IPR051604">
    <property type="entry name" value="Ergot_Alk_Oxidoreductase"/>
</dbReference>
<dbReference type="InterPro" id="IPR016040">
    <property type="entry name" value="NAD(P)-bd_dom"/>
</dbReference>
<dbReference type="Gene3D" id="3.90.25.10">
    <property type="entry name" value="UDP-galactose 4-epimerase, domain 1"/>
    <property type="match status" value="1"/>
</dbReference>
<dbReference type="PANTHER" id="PTHR43162:SF1">
    <property type="entry name" value="PRESTALK A DIFFERENTIATION PROTEIN A"/>
    <property type="match status" value="1"/>
</dbReference>
<dbReference type="SUPFAM" id="SSF51735">
    <property type="entry name" value="NAD(P)-binding Rossmann-fold domains"/>
    <property type="match status" value="1"/>
</dbReference>
<evidence type="ECO:0000313" key="2">
    <source>
        <dbReference type="EMBL" id="HBQ49677.1"/>
    </source>
</evidence>
<gene>
    <name evidence="2" type="ORF">DD728_12515</name>
</gene>
<proteinExistence type="predicted"/>
<evidence type="ECO:0000259" key="1">
    <source>
        <dbReference type="Pfam" id="PF13460"/>
    </source>
</evidence>
<dbReference type="AlphaFoldDB" id="A0A356W7T1"/>
<sequence length="285" mass="31001">MPQTTRQPIEHAGPVLVLGGTGKTGRRIVSRLKSMGVETRIGSRSAVPAFDWQVPAGWDAALKGAHAVYISYTPDLAVPAAKEAILELVHRAKAHGVKHLVLLSGRGEPDAQACERFVQESGIDWTIVRASWFNQNFSEGEFLQLVLSGNITLPVGHVREPFIDADDIADVAVAALTETGHAGEVYEVTGPRLMTFEDVARDIANASGRPVKFVRIPSEDFLQGLRQAGAPDDQIWLLDYLFTNVLDGRNAHLTDGVQRALGRPSKDFSEFAREMAATGLWRNAA</sequence>